<feature type="domain" description="HAMP" evidence="13">
    <location>
        <begin position="328"/>
        <end position="380"/>
    </location>
</feature>
<keyword evidence="11 12" id="KW-0472">Membrane</keyword>
<organism evidence="14 15">
    <name type="scientific">Paenibacillus sepulcri</name>
    <dbReference type="NCBI Taxonomy" id="359917"/>
    <lineage>
        <taxon>Bacteria</taxon>
        <taxon>Bacillati</taxon>
        <taxon>Bacillota</taxon>
        <taxon>Bacilli</taxon>
        <taxon>Bacillales</taxon>
        <taxon>Paenibacillaceae</taxon>
        <taxon>Paenibacillus</taxon>
    </lineage>
</organism>
<keyword evidence="5 12" id="KW-0812">Transmembrane</keyword>
<dbReference type="Pfam" id="PF06580">
    <property type="entry name" value="His_kinase"/>
    <property type="match status" value="1"/>
</dbReference>
<evidence type="ECO:0000259" key="13">
    <source>
        <dbReference type="PROSITE" id="PS50885"/>
    </source>
</evidence>
<dbReference type="Proteomes" id="UP001519887">
    <property type="component" value="Unassembled WGS sequence"/>
</dbReference>
<dbReference type="Gene3D" id="3.30.565.10">
    <property type="entry name" value="Histidine kinase-like ATPase, C-terminal domain"/>
    <property type="match status" value="1"/>
</dbReference>
<keyword evidence="15" id="KW-1185">Reference proteome</keyword>
<evidence type="ECO:0000256" key="8">
    <source>
        <dbReference type="ARBA" id="ARBA00022840"/>
    </source>
</evidence>
<dbReference type="InterPro" id="IPR010559">
    <property type="entry name" value="Sig_transdc_His_kin_internal"/>
</dbReference>
<comment type="subcellular location">
    <subcellularLocation>
        <location evidence="1">Cell membrane</location>
        <topology evidence="1">Multi-pass membrane protein</topology>
    </subcellularLocation>
</comment>
<keyword evidence="7 14" id="KW-0418">Kinase</keyword>
<keyword evidence="9 12" id="KW-1133">Transmembrane helix</keyword>
<evidence type="ECO:0000256" key="2">
    <source>
        <dbReference type="ARBA" id="ARBA00022475"/>
    </source>
</evidence>
<keyword evidence="6" id="KW-0547">Nucleotide-binding</keyword>
<dbReference type="Pfam" id="PF02518">
    <property type="entry name" value="HATPase_c"/>
    <property type="match status" value="1"/>
</dbReference>
<evidence type="ECO:0000256" key="1">
    <source>
        <dbReference type="ARBA" id="ARBA00004651"/>
    </source>
</evidence>
<dbReference type="InterPro" id="IPR003594">
    <property type="entry name" value="HATPase_dom"/>
</dbReference>
<dbReference type="PANTHER" id="PTHR34220:SF11">
    <property type="entry name" value="SENSOR PROTEIN KINASE HPTS"/>
    <property type="match status" value="1"/>
</dbReference>
<evidence type="ECO:0000256" key="6">
    <source>
        <dbReference type="ARBA" id="ARBA00022741"/>
    </source>
</evidence>
<name>A0ABS7C1J9_9BACL</name>
<reference evidence="14 15" key="1">
    <citation type="submission" date="2021-07" db="EMBL/GenBank/DDBJ databases">
        <title>Paenibacillus radiodurans sp. nov., isolated from the southeastern edge of Tengger Desert.</title>
        <authorList>
            <person name="Zhang G."/>
        </authorList>
    </citation>
    <scope>NUCLEOTIDE SEQUENCE [LARGE SCALE GENOMIC DNA]</scope>
    <source>
        <strain evidence="14 15">CCM 7311</strain>
    </source>
</reference>
<evidence type="ECO:0000256" key="5">
    <source>
        <dbReference type="ARBA" id="ARBA00022692"/>
    </source>
</evidence>
<sequence>MAGFFQNKSWRRSLRYKLVVTSVLCLLLPSLLTLWASDYLTKNIVRAQVVDNERKSLELADVYISGLFNSMIRISNSIMFENDINVSLKEIWQRSRSKQQDYAKDTLAAKYFIDDKLENIAYAMDNVYITLMTTEGQYFTSTLKLDDAFKPSDIENEPWMERLRDLPAFEVDWVGLIKRTPDSSRSGIPFSIAVARNLRMSSNETYAYLIVSIGEDQLSQIFRHDVGRQETVLLDKQGMIIASKDSSKVGKPFRFSSKVQNPDSRLVEYENESFLLSRHSLSYGGYELASLKPYKEAVSQIHTVYRLSFAIQIAAVLLFLVLFIYMVRQFTKPVIKLGQVAARVEAGDLTIRSNIRGRDEIGHLGKMFDQMLESIEWMMAEVTMEQTQKRKAELAMLQAQINPHFLFNILNSIRLRILMKGDKENAELLSSLSGLLRMTIQRDNEFTPLHEELHIVKKYVELLNFRQSEKADLEINAASDCLAVPIPRFLLQPIIENAYIHGLNQNAGLIRISAHKSDKLLTIIIEDDGEGIAYEKLELLRHEMSRIRDIKPAAPSVKLSSIGISNVYERLYLIYGNQFRLTIDSKPGIGTVLQVMIPILTTE</sequence>
<dbReference type="CDD" id="cd06225">
    <property type="entry name" value="HAMP"/>
    <property type="match status" value="1"/>
</dbReference>
<dbReference type="Pfam" id="PF00672">
    <property type="entry name" value="HAMP"/>
    <property type="match status" value="1"/>
</dbReference>
<dbReference type="SUPFAM" id="SSF55874">
    <property type="entry name" value="ATPase domain of HSP90 chaperone/DNA topoisomerase II/histidine kinase"/>
    <property type="match status" value="1"/>
</dbReference>
<keyword evidence="10" id="KW-0902">Two-component regulatory system</keyword>
<keyword evidence="4" id="KW-0808">Transferase</keyword>
<evidence type="ECO:0000256" key="11">
    <source>
        <dbReference type="ARBA" id="ARBA00023136"/>
    </source>
</evidence>
<gene>
    <name evidence="14" type="ORF">K0U00_12215</name>
</gene>
<evidence type="ECO:0000256" key="9">
    <source>
        <dbReference type="ARBA" id="ARBA00022989"/>
    </source>
</evidence>
<dbReference type="InterPro" id="IPR036890">
    <property type="entry name" value="HATPase_C_sf"/>
</dbReference>
<dbReference type="RefSeq" id="WP_210039445.1">
    <property type="nucleotide sequence ID" value="NZ_JBHLVU010000005.1"/>
</dbReference>
<dbReference type="InterPro" id="IPR003660">
    <property type="entry name" value="HAMP_dom"/>
</dbReference>
<evidence type="ECO:0000313" key="15">
    <source>
        <dbReference type="Proteomes" id="UP001519887"/>
    </source>
</evidence>
<dbReference type="InterPro" id="IPR050640">
    <property type="entry name" value="Bact_2-comp_sensor_kinase"/>
</dbReference>
<protein>
    <submittedName>
        <fullName evidence="14">Histidine kinase</fullName>
    </submittedName>
</protein>
<proteinExistence type="predicted"/>
<dbReference type="PROSITE" id="PS50885">
    <property type="entry name" value="HAMP"/>
    <property type="match status" value="1"/>
</dbReference>
<evidence type="ECO:0000256" key="10">
    <source>
        <dbReference type="ARBA" id="ARBA00023012"/>
    </source>
</evidence>
<keyword evidence="3" id="KW-0597">Phosphoprotein</keyword>
<evidence type="ECO:0000256" key="3">
    <source>
        <dbReference type="ARBA" id="ARBA00022553"/>
    </source>
</evidence>
<evidence type="ECO:0000256" key="7">
    <source>
        <dbReference type="ARBA" id="ARBA00022777"/>
    </source>
</evidence>
<dbReference type="SMART" id="SM00304">
    <property type="entry name" value="HAMP"/>
    <property type="match status" value="1"/>
</dbReference>
<evidence type="ECO:0000256" key="12">
    <source>
        <dbReference type="SAM" id="Phobius"/>
    </source>
</evidence>
<accession>A0ABS7C1J9</accession>
<dbReference type="PANTHER" id="PTHR34220">
    <property type="entry name" value="SENSOR HISTIDINE KINASE YPDA"/>
    <property type="match status" value="1"/>
</dbReference>
<evidence type="ECO:0000256" key="4">
    <source>
        <dbReference type="ARBA" id="ARBA00022679"/>
    </source>
</evidence>
<dbReference type="SUPFAM" id="SSF158472">
    <property type="entry name" value="HAMP domain-like"/>
    <property type="match status" value="1"/>
</dbReference>
<keyword evidence="2" id="KW-1003">Cell membrane</keyword>
<evidence type="ECO:0000313" key="14">
    <source>
        <dbReference type="EMBL" id="MBW7454798.1"/>
    </source>
</evidence>
<dbReference type="EMBL" id="JAHZIK010000253">
    <property type="protein sequence ID" value="MBW7454798.1"/>
    <property type="molecule type" value="Genomic_DNA"/>
</dbReference>
<comment type="caution">
    <text evidence="14">The sequence shown here is derived from an EMBL/GenBank/DDBJ whole genome shotgun (WGS) entry which is preliminary data.</text>
</comment>
<dbReference type="Gene3D" id="6.10.340.10">
    <property type="match status" value="1"/>
</dbReference>
<feature type="transmembrane region" description="Helical" evidence="12">
    <location>
        <begin position="309"/>
        <end position="327"/>
    </location>
</feature>
<keyword evidence="8" id="KW-0067">ATP-binding</keyword>
<dbReference type="GO" id="GO:0016301">
    <property type="term" value="F:kinase activity"/>
    <property type="evidence" value="ECO:0007669"/>
    <property type="project" value="UniProtKB-KW"/>
</dbReference>